<gene>
    <name evidence="1" type="ORF">G9U52_00980</name>
</gene>
<reference evidence="1" key="1">
    <citation type="submission" date="2020-03" db="EMBL/GenBank/DDBJ databases">
        <title>Draft sequencing of Paenibacilllus sp. S3N08.</title>
        <authorList>
            <person name="Kim D.-U."/>
        </authorList>
    </citation>
    <scope>NUCLEOTIDE SEQUENCE</scope>
    <source>
        <strain evidence="1">S3N08</strain>
    </source>
</reference>
<name>A0ABX0J003_9BACL</name>
<accession>A0ABX0J003</accession>
<dbReference type="Proteomes" id="UP001165962">
    <property type="component" value="Unassembled WGS sequence"/>
</dbReference>
<comment type="caution">
    <text evidence="1">The sequence shown here is derived from an EMBL/GenBank/DDBJ whole genome shotgun (WGS) entry which is preliminary data.</text>
</comment>
<proteinExistence type="predicted"/>
<dbReference type="EMBL" id="JAAOIW010000001">
    <property type="protein sequence ID" value="NHN28399.1"/>
    <property type="molecule type" value="Genomic_DNA"/>
</dbReference>
<evidence type="ECO:0000313" key="2">
    <source>
        <dbReference type="Proteomes" id="UP001165962"/>
    </source>
</evidence>
<protein>
    <submittedName>
        <fullName evidence="1">Uncharacterized protein</fullName>
    </submittedName>
</protein>
<organism evidence="1 2">
    <name type="scientific">Paenibacillus agricola</name>
    <dbReference type="NCBI Taxonomy" id="2716264"/>
    <lineage>
        <taxon>Bacteria</taxon>
        <taxon>Bacillati</taxon>
        <taxon>Bacillota</taxon>
        <taxon>Bacilli</taxon>
        <taxon>Bacillales</taxon>
        <taxon>Paenibacillaceae</taxon>
        <taxon>Paenibacillus</taxon>
    </lineage>
</organism>
<sequence>MSRYAYSELRKISNEDERMRLLMEEINRMMKAKKKLTFIQKLISKRPTTKPRAW</sequence>
<evidence type="ECO:0000313" key="1">
    <source>
        <dbReference type="EMBL" id="NHN28399.1"/>
    </source>
</evidence>
<keyword evidence="2" id="KW-1185">Reference proteome</keyword>